<dbReference type="InterPro" id="IPR020472">
    <property type="entry name" value="WD40_PAC1"/>
</dbReference>
<dbReference type="Gene3D" id="2.130.10.10">
    <property type="entry name" value="YVTN repeat-like/Quinoprotein amine dehydrogenase"/>
    <property type="match status" value="1"/>
</dbReference>
<feature type="non-terminal residue" evidence="5">
    <location>
        <position position="1"/>
    </location>
</feature>
<dbReference type="STRING" id="930992.A0A0D0AH46"/>
<accession>A0A0D0AH46</accession>
<feature type="repeat" description="WD" evidence="3">
    <location>
        <begin position="35"/>
        <end position="66"/>
    </location>
</feature>
<name>A0A0D0AH46_9AGAM</name>
<proteinExistence type="predicted"/>
<keyword evidence="6" id="KW-1185">Reference proteome</keyword>
<gene>
    <name evidence="5" type="ORF">CY34DRAFT_28988</name>
</gene>
<reference evidence="5 6" key="1">
    <citation type="submission" date="2014-04" db="EMBL/GenBank/DDBJ databases">
        <authorList>
            <consortium name="DOE Joint Genome Institute"/>
            <person name="Kuo A."/>
            <person name="Ruytinx J."/>
            <person name="Rineau F."/>
            <person name="Colpaert J."/>
            <person name="Kohler A."/>
            <person name="Nagy L.G."/>
            <person name="Floudas D."/>
            <person name="Copeland A."/>
            <person name="Barry K.W."/>
            <person name="Cichocki N."/>
            <person name="Veneault-Fourrey C."/>
            <person name="LaButti K."/>
            <person name="Lindquist E.A."/>
            <person name="Lipzen A."/>
            <person name="Lundell T."/>
            <person name="Morin E."/>
            <person name="Murat C."/>
            <person name="Sun H."/>
            <person name="Tunlid A."/>
            <person name="Henrissat B."/>
            <person name="Grigoriev I.V."/>
            <person name="Hibbett D.S."/>
            <person name="Martin F."/>
            <person name="Nordberg H.P."/>
            <person name="Cantor M.N."/>
            <person name="Hua S.X."/>
        </authorList>
    </citation>
    <scope>NUCLEOTIDE SEQUENCE [LARGE SCALE GENOMIC DNA]</scope>
    <source>
        <strain evidence="5 6">UH-Slu-Lm8-n1</strain>
    </source>
</reference>
<dbReference type="InterPro" id="IPR001480">
    <property type="entry name" value="Bulb-type_lectin_dom"/>
</dbReference>
<dbReference type="PROSITE" id="PS50082">
    <property type="entry name" value="WD_REPEATS_2"/>
    <property type="match status" value="2"/>
</dbReference>
<dbReference type="PROSITE" id="PS50294">
    <property type="entry name" value="WD_REPEATS_REGION"/>
    <property type="match status" value="2"/>
</dbReference>
<dbReference type="PRINTS" id="PR00320">
    <property type="entry name" value="GPROTEINBRPT"/>
</dbReference>
<dbReference type="EMBL" id="KN835917">
    <property type="protein sequence ID" value="KIK33562.1"/>
    <property type="molecule type" value="Genomic_DNA"/>
</dbReference>
<protein>
    <recommendedName>
        <fullName evidence="4">Bulb-type lectin domain-containing protein</fullName>
    </recommendedName>
</protein>
<keyword evidence="2" id="KW-0677">Repeat</keyword>
<dbReference type="GO" id="GO:1990234">
    <property type="term" value="C:transferase complex"/>
    <property type="evidence" value="ECO:0007669"/>
    <property type="project" value="UniProtKB-ARBA"/>
</dbReference>
<dbReference type="SUPFAM" id="SSF50978">
    <property type="entry name" value="WD40 repeat-like"/>
    <property type="match status" value="1"/>
</dbReference>
<dbReference type="PROSITE" id="PS00678">
    <property type="entry name" value="WD_REPEATS_1"/>
    <property type="match status" value="1"/>
</dbReference>
<dbReference type="SMART" id="SM00320">
    <property type="entry name" value="WD40"/>
    <property type="match status" value="2"/>
</dbReference>
<feature type="domain" description="Bulb-type lectin" evidence="4">
    <location>
        <begin position="1"/>
        <end position="66"/>
    </location>
</feature>
<evidence type="ECO:0000256" key="3">
    <source>
        <dbReference type="PROSITE-ProRule" id="PRU00221"/>
    </source>
</evidence>
<evidence type="ECO:0000256" key="2">
    <source>
        <dbReference type="ARBA" id="ARBA00022737"/>
    </source>
</evidence>
<dbReference type="InterPro" id="IPR001680">
    <property type="entry name" value="WD40_rpt"/>
</dbReference>
<feature type="non-terminal residue" evidence="5">
    <location>
        <position position="66"/>
    </location>
</feature>
<keyword evidence="1 3" id="KW-0853">WD repeat</keyword>
<dbReference type="Pfam" id="PF00400">
    <property type="entry name" value="WD40"/>
    <property type="match status" value="2"/>
</dbReference>
<dbReference type="PANTHER" id="PTHR22847:SF637">
    <property type="entry name" value="WD REPEAT DOMAIN 5B"/>
    <property type="match status" value="1"/>
</dbReference>
<dbReference type="InterPro" id="IPR019775">
    <property type="entry name" value="WD40_repeat_CS"/>
</dbReference>
<evidence type="ECO:0000256" key="1">
    <source>
        <dbReference type="ARBA" id="ARBA00022574"/>
    </source>
</evidence>
<dbReference type="InParanoid" id="A0A0D0AH46"/>
<dbReference type="GO" id="GO:0005634">
    <property type="term" value="C:nucleus"/>
    <property type="evidence" value="ECO:0007669"/>
    <property type="project" value="TreeGrafter"/>
</dbReference>
<evidence type="ECO:0000259" key="4">
    <source>
        <dbReference type="PROSITE" id="PS50927"/>
    </source>
</evidence>
<dbReference type="InterPro" id="IPR036322">
    <property type="entry name" value="WD40_repeat_dom_sf"/>
</dbReference>
<sequence>SVAFSPDGRRIVSGSWDKTVRVWDAKTGEALGSPLQGHADWIRSVAISPDGKRIVSGSDDMTIRVW</sequence>
<dbReference type="PANTHER" id="PTHR22847">
    <property type="entry name" value="WD40 REPEAT PROTEIN"/>
    <property type="match status" value="1"/>
</dbReference>
<dbReference type="InterPro" id="IPR015943">
    <property type="entry name" value="WD40/YVTN_repeat-like_dom_sf"/>
</dbReference>
<dbReference type="PROSITE" id="PS50927">
    <property type="entry name" value="BULB_LECTIN"/>
    <property type="match status" value="1"/>
</dbReference>
<feature type="repeat" description="WD" evidence="3">
    <location>
        <begin position="1"/>
        <end position="33"/>
    </location>
</feature>
<reference evidence="6" key="2">
    <citation type="submission" date="2015-01" db="EMBL/GenBank/DDBJ databases">
        <title>Evolutionary Origins and Diversification of the Mycorrhizal Mutualists.</title>
        <authorList>
            <consortium name="DOE Joint Genome Institute"/>
            <consortium name="Mycorrhizal Genomics Consortium"/>
            <person name="Kohler A."/>
            <person name="Kuo A."/>
            <person name="Nagy L.G."/>
            <person name="Floudas D."/>
            <person name="Copeland A."/>
            <person name="Barry K.W."/>
            <person name="Cichocki N."/>
            <person name="Veneault-Fourrey C."/>
            <person name="LaButti K."/>
            <person name="Lindquist E.A."/>
            <person name="Lipzen A."/>
            <person name="Lundell T."/>
            <person name="Morin E."/>
            <person name="Murat C."/>
            <person name="Riley R."/>
            <person name="Ohm R."/>
            <person name="Sun H."/>
            <person name="Tunlid A."/>
            <person name="Henrissat B."/>
            <person name="Grigoriev I.V."/>
            <person name="Hibbett D.S."/>
            <person name="Martin F."/>
        </authorList>
    </citation>
    <scope>NUCLEOTIDE SEQUENCE [LARGE SCALE GENOMIC DNA]</scope>
    <source>
        <strain evidence="6">UH-Slu-Lm8-n1</strain>
    </source>
</reference>
<evidence type="ECO:0000313" key="6">
    <source>
        <dbReference type="Proteomes" id="UP000054485"/>
    </source>
</evidence>
<dbReference type="AlphaFoldDB" id="A0A0D0AH46"/>
<organism evidence="5 6">
    <name type="scientific">Suillus luteus UH-Slu-Lm8-n1</name>
    <dbReference type="NCBI Taxonomy" id="930992"/>
    <lineage>
        <taxon>Eukaryota</taxon>
        <taxon>Fungi</taxon>
        <taxon>Dikarya</taxon>
        <taxon>Basidiomycota</taxon>
        <taxon>Agaricomycotina</taxon>
        <taxon>Agaricomycetes</taxon>
        <taxon>Agaricomycetidae</taxon>
        <taxon>Boletales</taxon>
        <taxon>Suillineae</taxon>
        <taxon>Suillaceae</taxon>
        <taxon>Suillus</taxon>
    </lineage>
</organism>
<dbReference type="Proteomes" id="UP000054485">
    <property type="component" value="Unassembled WGS sequence"/>
</dbReference>
<evidence type="ECO:0000313" key="5">
    <source>
        <dbReference type="EMBL" id="KIK33562.1"/>
    </source>
</evidence>
<dbReference type="OrthoDB" id="3267146at2759"/>
<dbReference type="HOGENOM" id="CLU_000288_57_30_1"/>